<reference evidence="1 2" key="1">
    <citation type="submission" date="2019-05" db="EMBL/GenBank/DDBJ databases">
        <title>Kocuria coralli sp. nov., a novel actinobacterium isolated from coral reef seawater.</title>
        <authorList>
            <person name="Li J."/>
        </authorList>
    </citation>
    <scope>NUCLEOTIDE SEQUENCE [LARGE SCALE GENOMIC DNA]</scope>
    <source>
        <strain evidence="1 2">SCSIO 13007</strain>
    </source>
</reference>
<dbReference type="Proteomes" id="UP000325957">
    <property type="component" value="Unassembled WGS sequence"/>
</dbReference>
<dbReference type="EMBL" id="SZWF01000014">
    <property type="protein sequence ID" value="KAA9393827.1"/>
    <property type="molecule type" value="Genomic_DNA"/>
</dbReference>
<protein>
    <submittedName>
        <fullName evidence="1">Uncharacterized protein</fullName>
    </submittedName>
</protein>
<keyword evidence="2" id="KW-1185">Reference proteome</keyword>
<gene>
    <name evidence="1" type="ORF">FCK90_10465</name>
</gene>
<proteinExistence type="predicted"/>
<accession>A0A5J5KVT4</accession>
<comment type="caution">
    <text evidence="1">The sequence shown here is derived from an EMBL/GenBank/DDBJ whole genome shotgun (WGS) entry which is preliminary data.</text>
</comment>
<sequence length="268" mass="29817">MSRYLALTLLEDDRWLAGLLHDIKDLGGSITVDEYCSGGCVTVDGCCVGGLFSHAEISEFVSRLRSLGLVSHGDDGFVALTSWGRSIADQRANEWAADEGRLYSIRRRVLQYFDVGAHTSRHVHKYCQWAPGDGEPTHEEVAQVFAWLARKGFIAAENRGDMWLGFARLPEVDAALLSPEWRYLDMEVEKDTDPCERPETATDATGLDAVRDHLDQALIILDQLPLHEREGIRVRGGAVRNVGGSQRVPRGVLRAIVDGVLSRVRHRK</sequence>
<organism evidence="1 2">
    <name type="scientific">Kocuria coralli</name>
    <dbReference type="NCBI Taxonomy" id="1461025"/>
    <lineage>
        <taxon>Bacteria</taxon>
        <taxon>Bacillati</taxon>
        <taxon>Actinomycetota</taxon>
        <taxon>Actinomycetes</taxon>
        <taxon>Micrococcales</taxon>
        <taxon>Micrococcaceae</taxon>
        <taxon>Kocuria</taxon>
    </lineage>
</organism>
<evidence type="ECO:0000313" key="2">
    <source>
        <dbReference type="Proteomes" id="UP000325957"/>
    </source>
</evidence>
<name>A0A5J5KVT4_9MICC</name>
<dbReference type="AlphaFoldDB" id="A0A5J5KVT4"/>
<evidence type="ECO:0000313" key="1">
    <source>
        <dbReference type="EMBL" id="KAA9393827.1"/>
    </source>
</evidence>
<dbReference type="RefSeq" id="WP_158034244.1">
    <property type="nucleotide sequence ID" value="NZ_ML708620.1"/>
</dbReference>